<evidence type="ECO:0000313" key="3">
    <source>
        <dbReference type="Proteomes" id="UP000244336"/>
    </source>
</evidence>
<dbReference type="Gramene" id="PUZ51671">
    <property type="protein sequence ID" value="PUZ51671"/>
    <property type="gene ID" value="GQ55_6G206600"/>
</dbReference>
<feature type="compositionally biased region" description="Basic and acidic residues" evidence="1">
    <location>
        <begin position="31"/>
        <end position="57"/>
    </location>
</feature>
<dbReference type="EMBL" id="CM009754">
    <property type="protein sequence ID" value="PUZ51671.1"/>
    <property type="molecule type" value="Genomic_DNA"/>
</dbReference>
<organism evidence="2 3">
    <name type="scientific">Panicum hallii var. hallii</name>
    <dbReference type="NCBI Taxonomy" id="1504633"/>
    <lineage>
        <taxon>Eukaryota</taxon>
        <taxon>Viridiplantae</taxon>
        <taxon>Streptophyta</taxon>
        <taxon>Embryophyta</taxon>
        <taxon>Tracheophyta</taxon>
        <taxon>Spermatophyta</taxon>
        <taxon>Magnoliopsida</taxon>
        <taxon>Liliopsida</taxon>
        <taxon>Poales</taxon>
        <taxon>Poaceae</taxon>
        <taxon>PACMAD clade</taxon>
        <taxon>Panicoideae</taxon>
        <taxon>Panicodae</taxon>
        <taxon>Paniceae</taxon>
        <taxon>Panicinae</taxon>
        <taxon>Panicum</taxon>
        <taxon>Panicum sect. Panicum</taxon>
    </lineage>
</organism>
<reference evidence="2 3" key="1">
    <citation type="submission" date="2018-04" db="EMBL/GenBank/DDBJ databases">
        <title>WGS assembly of Panicum hallii var. hallii HAL2.</title>
        <authorList>
            <person name="Lovell J."/>
            <person name="Jenkins J."/>
            <person name="Lowry D."/>
            <person name="Mamidi S."/>
            <person name="Sreedasyam A."/>
            <person name="Weng X."/>
            <person name="Barry K."/>
            <person name="Bonette J."/>
            <person name="Campitelli B."/>
            <person name="Daum C."/>
            <person name="Gordon S."/>
            <person name="Gould B."/>
            <person name="Lipzen A."/>
            <person name="MacQueen A."/>
            <person name="Palacio-Mejia J."/>
            <person name="Plott C."/>
            <person name="Shakirov E."/>
            <person name="Shu S."/>
            <person name="Yoshinaga Y."/>
            <person name="Zane M."/>
            <person name="Rokhsar D."/>
            <person name="Grimwood J."/>
            <person name="Schmutz J."/>
            <person name="Juenger T."/>
        </authorList>
    </citation>
    <scope>NUCLEOTIDE SEQUENCE [LARGE SCALE GENOMIC DNA]</scope>
    <source>
        <strain evidence="3">cv. HAL2</strain>
    </source>
</reference>
<accession>A0A2T7D7W0</accession>
<keyword evidence="3" id="KW-1185">Reference proteome</keyword>
<dbReference type="AlphaFoldDB" id="A0A2T7D7W0"/>
<protein>
    <submittedName>
        <fullName evidence="2">Uncharacterized protein</fullName>
    </submittedName>
</protein>
<evidence type="ECO:0000313" key="2">
    <source>
        <dbReference type="EMBL" id="PUZ51671.1"/>
    </source>
</evidence>
<dbReference type="Proteomes" id="UP000244336">
    <property type="component" value="Chromosome 6"/>
</dbReference>
<gene>
    <name evidence="2" type="ORF">GQ55_6G206600</name>
</gene>
<sequence length="57" mass="5812">MSGDGAPRPDLVGGGGWRGTGSWDARSGGGGKEKEAAAGEEREVAREEAERRRGAGN</sequence>
<evidence type="ECO:0000256" key="1">
    <source>
        <dbReference type="SAM" id="MobiDB-lite"/>
    </source>
</evidence>
<feature type="region of interest" description="Disordered" evidence="1">
    <location>
        <begin position="1"/>
        <end position="57"/>
    </location>
</feature>
<name>A0A2T7D7W0_9POAL</name>
<proteinExistence type="predicted"/>